<feature type="compositionally biased region" description="Polar residues" evidence="1">
    <location>
        <begin position="50"/>
        <end position="62"/>
    </location>
</feature>
<comment type="caution">
    <text evidence="2">The sequence shown here is derived from an EMBL/GenBank/DDBJ whole genome shotgun (WGS) entry which is preliminary data.</text>
</comment>
<organism evidence="2 3">
    <name type="scientific">Thalictrum thalictroides</name>
    <name type="common">Rue-anemone</name>
    <name type="synonym">Anemone thalictroides</name>
    <dbReference type="NCBI Taxonomy" id="46969"/>
    <lineage>
        <taxon>Eukaryota</taxon>
        <taxon>Viridiplantae</taxon>
        <taxon>Streptophyta</taxon>
        <taxon>Embryophyta</taxon>
        <taxon>Tracheophyta</taxon>
        <taxon>Spermatophyta</taxon>
        <taxon>Magnoliopsida</taxon>
        <taxon>Ranunculales</taxon>
        <taxon>Ranunculaceae</taxon>
        <taxon>Thalictroideae</taxon>
        <taxon>Thalictrum</taxon>
    </lineage>
</organism>
<protein>
    <submittedName>
        <fullName evidence="2">Uncharacterized protein</fullName>
    </submittedName>
</protein>
<evidence type="ECO:0000313" key="2">
    <source>
        <dbReference type="EMBL" id="KAF5186980.1"/>
    </source>
</evidence>
<reference evidence="2 3" key="1">
    <citation type="submission" date="2020-06" db="EMBL/GenBank/DDBJ databases">
        <title>Transcriptomic and genomic resources for Thalictrum thalictroides and T. hernandezii: Facilitating candidate gene discovery in an emerging model plant lineage.</title>
        <authorList>
            <person name="Arias T."/>
            <person name="Riano-Pachon D.M."/>
            <person name="Di Stilio V.S."/>
        </authorList>
    </citation>
    <scope>NUCLEOTIDE SEQUENCE [LARGE SCALE GENOMIC DNA]</scope>
    <source>
        <strain evidence="3">cv. WT478/WT964</strain>
        <tissue evidence="2">Leaves</tissue>
    </source>
</reference>
<feature type="region of interest" description="Disordered" evidence="1">
    <location>
        <begin position="38"/>
        <end position="71"/>
    </location>
</feature>
<dbReference type="AlphaFoldDB" id="A0A7J6VS16"/>
<accession>A0A7J6VS16</accession>
<evidence type="ECO:0000313" key="3">
    <source>
        <dbReference type="Proteomes" id="UP000554482"/>
    </source>
</evidence>
<dbReference type="EMBL" id="JABWDY010028585">
    <property type="protein sequence ID" value="KAF5186980.1"/>
    <property type="molecule type" value="Genomic_DNA"/>
</dbReference>
<name>A0A7J6VS16_THATH</name>
<gene>
    <name evidence="2" type="ORF">FRX31_023433</name>
</gene>
<proteinExistence type="predicted"/>
<keyword evidence="3" id="KW-1185">Reference proteome</keyword>
<sequence>MTALELPKNTQDALEEEVPVYSVVKNENRSVLKVKAPPTSKCKGVASPTVKDTPTRTRFTRSQGRDRMKAVVSGKRQVVELIDLDKSDKAPRSLDANAELATQLQLEKD</sequence>
<evidence type="ECO:0000256" key="1">
    <source>
        <dbReference type="SAM" id="MobiDB-lite"/>
    </source>
</evidence>
<dbReference type="Proteomes" id="UP000554482">
    <property type="component" value="Unassembled WGS sequence"/>
</dbReference>